<dbReference type="Proteomes" id="UP000186894">
    <property type="component" value="Unassembled WGS sequence"/>
</dbReference>
<dbReference type="OrthoDB" id="9806849at2"/>
<keyword evidence="2" id="KW-1185">Reference proteome</keyword>
<sequence length="251" mass="27818">MSQSAKVITTSLVEDHLNWPPEGQVFEVGEVQLAVRAGEHPFHLANVEAAKAHWVEAVAATPALFDGEMVLFNRLSLAGGQVMGDCYKIPFSTFLLWRKQADPGLGYHIMCFAVIMSSDGALIAVEMGAHTANPGMVYCAAGSLDNSDIVDGFVDVDANMRREVMEETGLSLESAKVDPQLRGYRRGRKVTLFRSFHLDMTADEIFQHIEMHMVADHEKEIARPVAIWSADRSAYRFNAAMYPLLDWVFPG</sequence>
<organism evidence="1 2">
    <name type="scientific">Rhizobium oryziradicis</name>
    <dbReference type="NCBI Taxonomy" id="1867956"/>
    <lineage>
        <taxon>Bacteria</taxon>
        <taxon>Pseudomonadati</taxon>
        <taxon>Pseudomonadota</taxon>
        <taxon>Alphaproteobacteria</taxon>
        <taxon>Hyphomicrobiales</taxon>
        <taxon>Rhizobiaceae</taxon>
        <taxon>Rhizobium/Agrobacterium group</taxon>
        <taxon>Rhizobium</taxon>
    </lineage>
</organism>
<reference evidence="1 2" key="1">
    <citation type="submission" date="2016-09" db="EMBL/GenBank/DDBJ databases">
        <title>Rhizobium oryziradicis sp. nov., isolated from the root of rice.</title>
        <authorList>
            <person name="Zhao J."/>
            <person name="Zhang X."/>
        </authorList>
    </citation>
    <scope>NUCLEOTIDE SEQUENCE [LARGE SCALE GENOMIC DNA]</scope>
    <source>
        <strain evidence="1 2">N19</strain>
    </source>
</reference>
<evidence type="ECO:0000313" key="1">
    <source>
        <dbReference type="EMBL" id="OLP44595.1"/>
    </source>
</evidence>
<dbReference type="Gene3D" id="3.90.79.10">
    <property type="entry name" value="Nucleoside Triphosphate Pyrophosphohydrolase"/>
    <property type="match status" value="1"/>
</dbReference>
<protein>
    <submittedName>
        <fullName evidence="1">DNA mismatch repair protein MutT</fullName>
    </submittedName>
</protein>
<evidence type="ECO:0000313" key="2">
    <source>
        <dbReference type="Proteomes" id="UP000186894"/>
    </source>
</evidence>
<proteinExistence type="predicted"/>
<dbReference type="RefSeq" id="WP_075640104.1">
    <property type="nucleotide sequence ID" value="NZ_MKIM01000027.1"/>
</dbReference>
<name>A0A1Q8ZR86_9HYPH</name>
<gene>
    <name evidence="1" type="ORF">BJF95_08795</name>
</gene>
<accession>A0A1Q8ZR86</accession>
<dbReference type="AlphaFoldDB" id="A0A1Q8ZR86"/>
<dbReference type="InterPro" id="IPR015797">
    <property type="entry name" value="NUDIX_hydrolase-like_dom_sf"/>
</dbReference>
<dbReference type="STRING" id="1867956.BJF95_08795"/>
<comment type="caution">
    <text evidence="1">The sequence shown here is derived from an EMBL/GenBank/DDBJ whole genome shotgun (WGS) entry which is preliminary data.</text>
</comment>
<dbReference type="EMBL" id="MKIM01000027">
    <property type="protein sequence ID" value="OLP44595.1"/>
    <property type="molecule type" value="Genomic_DNA"/>
</dbReference>
<dbReference type="SUPFAM" id="SSF55811">
    <property type="entry name" value="Nudix"/>
    <property type="match status" value="1"/>
</dbReference>